<proteinExistence type="predicted"/>
<reference evidence="2" key="1">
    <citation type="submission" date="2019-02" db="EMBL/GenBank/DDBJ databases">
        <authorList>
            <person name="Gruber-Vodicka R. H."/>
            <person name="Seah K. B. B."/>
        </authorList>
    </citation>
    <scope>NUCLEOTIDE SEQUENCE</scope>
    <source>
        <strain evidence="2">BECK_BZ163</strain>
        <strain evidence="3">BECK_BZ164</strain>
        <strain evidence="1">BECK_BZ165</strain>
    </source>
</reference>
<organism evidence="2">
    <name type="scientific">Candidatus Kentrum sp. FM</name>
    <dbReference type="NCBI Taxonomy" id="2126340"/>
    <lineage>
        <taxon>Bacteria</taxon>
        <taxon>Pseudomonadati</taxon>
        <taxon>Pseudomonadota</taxon>
        <taxon>Gammaproteobacteria</taxon>
        <taxon>Candidatus Kentrum</taxon>
    </lineage>
</organism>
<evidence type="ECO:0008006" key="4">
    <source>
        <dbReference type="Google" id="ProtNLM"/>
    </source>
</evidence>
<dbReference type="EMBL" id="CAADEZ010000742">
    <property type="protein sequence ID" value="VFJ73825.1"/>
    <property type="molecule type" value="Genomic_DNA"/>
</dbReference>
<dbReference type="EMBL" id="CAADFL010000716">
    <property type="protein sequence ID" value="VFK20668.1"/>
    <property type="molecule type" value="Genomic_DNA"/>
</dbReference>
<name>A0A450TX44_9GAMM</name>
<dbReference type="Gene3D" id="3.40.50.12580">
    <property type="match status" value="1"/>
</dbReference>
<protein>
    <recommendedName>
        <fullName evidence="4">CDP-Glycerol:Poly(Glycerophosphate) glycerophosphotransferase</fullName>
    </recommendedName>
</protein>
<dbReference type="SUPFAM" id="SSF53756">
    <property type="entry name" value="UDP-Glycosyltransferase/glycogen phosphorylase"/>
    <property type="match status" value="1"/>
</dbReference>
<evidence type="ECO:0000313" key="2">
    <source>
        <dbReference type="EMBL" id="VFJ73825.1"/>
    </source>
</evidence>
<dbReference type="AlphaFoldDB" id="A0A450TX44"/>
<evidence type="ECO:0000313" key="3">
    <source>
        <dbReference type="EMBL" id="VFK20668.1"/>
    </source>
</evidence>
<dbReference type="InterPro" id="IPR043148">
    <property type="entry name" value="TagF_C"/>
</dbReference>
<gene>
    <name evidence="2" type="ORF">BECKFM1743A_GA0114220_107421</name>
    <name evidence="3" type="ORF">BECKFM1743B_GA0114221_107161</name>
    <name evidence="1" type="ORF">BECKFM1743C_GA0114222_104871</name>
</gene>
<dbReference type="EMBL" id="CAADFA010000487">
    <property type="protein sequence ID" value="VFJ68500.1"/>
    <property type="molecule type" value="Genomic_DNA"/>
</dbReference>
<evidence type="ECO:0000313" key="1">
    <source>
        <dbReference type="EMBL" id="VFJ68500.1"/>
    </source>
</evidence>
<accession>A0A450TX44</accession>
<sequence length="533" mass="61442">MTQQDDMTGNIMGDLEGDIVTPGKLAHFMAEYEHTHRVDEYEIHGLRVWPYLRVHLATLSLLQRSNRQAEPMGTRNLEKSGYHGPGRVYFNRFNILKNWQYARRFNLNQGVHPDHRGYDVLIVAGHSRRQWIGGHWYHYIADPMADLLEARGIRCLTWQIGAPLTPAYRPYAIISPIIRLATWWRTGLHTRRPLLSPPAWFHEYAQVHRELSGSDSSWHEIVSRIRYFMWISHVMAHWIRRSEVRAVMLDCWTNWHMIQATIAAHRLGLPVIDIQHGIQEHTHHSYHGWRKEPPGGYAIRPDRFWVWGERAEKLYGQTNLIGSEIIRGGNPWLERWRTNTDPVLAREISGVKEHTHGFRRAILVTTSVPATKKLSYIKKMIALSPGDWLWFIRLHPTVNREKNAIEQELEGERILVEEGTQRPLYALLQVVDLHASIVSTCSYEALAFGKPTILIDSGGAMIFREFVASGAMFFAERPEDFGDMAELAFKTDPALLKELGHGFFADRAYTDRAADRVADIARCSGSAFPRTAR</sequence>